<dbReference type="EMBL" id="JBBPBN010000011">
    <property type="protein sequence ID" value="KAK9029512.1"/>
    <property type="molecule type" value="Genomic_DNA"/>
</dbReference>
<evidence type="ECO:0000313" key="3">
    <source>
        <dbReference type="Proteomes" id="UP001396334"/>
    </source>
</evidence>
<reference evidence="2 3" key="1">
    <citation type="journal article" date="2024" name="G3 (Bethesda)">
        <title>Genome assembly of Hibiscus sabdariffa L. provides insights into metabolisms of medicinal natural products.</title>
        <authorList>
            <person name="Kim T."/>
        </authorList>
    </citation>
    <scope>NUCLEOTIDE SEQUENCE [LARGE SCALE GENOMIC DNA]</scope>
    <source>
        <strain evidence="2">TK-2024</strain>
        <tissue evidence="2">Old leaves</tissue>
    </source>
</reference>
<keyword evidence="3" id="KW-1185">Reference proteome</keyword>
<name>A0ABR2SX30_9ROSI</name>
<dbReference type="Proteomes" id="UP001396334">
    <property type="component" value="Unassembled WGS sequence"/>
</dbReference>
<accession>A0ABR2SX30</accession>
<organism evidence="2 3">
    <name type="scientific">Hibiscus sabdariffa</name>
    <name type="common">roselle</name>
    <dbReference type="NCBI Taxonomy" id="183260"/>
    <lineage>
        <taxon>Eukaryota</taxon>
        <taxon>Viridiplantae</taxon>
        <taxon>Streptophyta</taxon>
        <taxon>Embryophyta</taxon>
        <taxon>Tracheophyta</taxon>
        <taxon>Spermatophyta</taxon>
        <taxon>Magnoliopsida</taxon>
        <taxon>eudicotyledons</taxon>
        <taxon>Gunneridae</taxon>
        <taxon>Pentapetalae</taxon>
        <taxon>rosids</taxon>
        <taxon>malvids</taxon>
        <taxon>Malvales</taxon>
        <taxon>Malvaceae</taxon>
        <taxon>Malvoideae</taxon>
        <taxon>Hibiscus</taxon>
    </lineage>
</organism>
<feature type="chain" id="PRO_5045403364" evidence="1">
    <location>
        <begin position="21"/>
        <end position="90"/>
    </location>
</feature>
<gene>
    <name evidence="2" type="ORF">V6N11_026625</name>
</gene>
<sequence>MLYHLVKLLSLLSSENYLFALTSCLGIGINIEFEFLCCSCCNSRTLKRELKEEEEIVLRKGVEDNGGSNGSEVLVSSVLSSGYSGHGSRD</sequence>
<proteinExistence type="predicted"/>
<protein>
    <submittedName>
        <fullName evidence="2">Uncharacterized protein</fullName>
    </submittedName>
</protein>
<feature type="signal peptide" evidence="1">
    <location>
        <begin position="1"/>
        <end position="20"/>
    </location>
</feature>
<keyword evidence="1" id="KW-0732">Signal</keyword>
<evidence type="ECO:0000256" key="1">
    <source>
        <dbReference type="SAM" id="SignalP"/>
    </source>
</evidence>
<evidence type="ECO:0000313" key="2">
    <source>
        <dbReference type="EMBL" id="KAK9029512.1"/>
    </source>
</evidence>
<comment type="caution">
    <text evidence="2">The sequence shown here is derived from an EMBL/GenBank/DDBJ whole genome shotgun (WGS) entry which is preliminary data.</text>
</comment>